<organism evidence="6 7">
    <name type="scientific">Roseicyclus mahoneyensis</name>
    <dbReference type="NCBI Taxonomy" id="164332"/>
    <lineage>
        <taxon>Bacteria</taxon>
        <taxon>Pseudomonadati</taxon>
        <taxon>Pseudomonadota</taxon>
        <taxon>Alphaproteobacteria</taxon>
        <taxon>Rhodobacterales</taxon>
        <taxon>Roseobacteraceae</taxon>
        <taxon>Roseicyclus</taxon>
    </lineage>
</organism>
<dbReference type="GO" id="GO:0005198">
    <property type="term" value="F:structural molecule activity"/>
    <property type="evidence" value="ECO:0007669"/>
    <property type="project" value="InterPro"/>
</dbReference>
<dbReference type="Gene3D" id="1.20.1330.10">
    <property type="entry name" value="f41 fragment of flagellin, N-terminal domain"/>
    <property type="match status" value="1"/>
</dbReference>
<comment type="similarity">
    <text evidence="3">Belongs to the bacterial flagellin family.</text>
</comment>
<dbReference type="PANTHER" id="PTHR42792:SF1">
    <property type="entry name" value="FLAGELLAR HOOK-ASSOCIATED PROTEIN 3"/>
    <property type="match status" value="1"/>
</dbReference>
<comment type="subcellular location">
    <subcellularLocation>
        <location evidence="1">Bacterial flagellum</location>
    </subcellularLocation>
    <subcellularLocation>
        <location evidence="2">Secreted</location>
    </subcellularLocation>
</comment>
<keyword evidence="4" id="KW-0975">Bacterial flagellum</keyword>
<evidence type="ECO:0000256" key="1">
    <source>
        <dbReference type="ARBA" id="ARBA00004365"/>
    </source>
</evidence>
<dbReference type="GO" id="GO:0071973">
    <property type="term" value="P:bacterial-type flagellum-dependent cell motility"/>
    <property type="evidence" value="ECO:0007669"/>
    <property type="project" value="InterPro"/>
</dbReference>
<reference evidence="6 7" key="1">
    <citation type="submission" date="2018-05" db="EMBL/GenBank/DDBJ databases">
        <title>Genomic Encyclopedia of Type Strains, Phase IV (KMG-IV): sequencing the most valuable type-strain genomes for metagenomic binning, comparative biology and taxonomic classification.</title>
        <authorList>
            <person name="Goeker M."/>
        </authorList>
    </citation>
    <scope>NUCLEOTIDE SEQUENCE [LARGE SCALE GENOMIC DNA]</scope>
    <source>
        <strain evidence="6 7">DSM 16097</strain>
    </source>
</reference>
<evidence type="ECO:0000256" key="3">
    <source>
        <dbReference type="ARBA" id="ARBA00005709"/>
    </source>
</evidence>
<dbReference type="NCBIfam" id="TIGR02550">
    <property type="entry name" value="flagell_flgL"/>
    <property type="match status" value="1"/>
</dbReference>
<accession>A0A316GJH9</accession>
<protein>
    <submittedName>
        <fullName evidence="6">Flagellar hook-associated protein 3 FlgL</fullName>
    </submittedName>
</protein>
<evidence type="ECO:0000259" key="5">
    <source>
        <dbReference type="Pfam" id="PF00669"/>
    </source>
</evidence>
<dbReference type="InterPro" id="IPR001492">
    <property type="entry name" value="Flagellin"/>
</dbReference>
<dbReference type="SUPFAM" id="SSF64518">
    <property type="entry name" value="Phase 1 flagellin"/>
    <property type="match status" value="1"/>
</dbReference>
<dbReference type="Pfam" id="PF00669">
    <property type="entry name" value="Flagellin_N"/>
    <property type="match status" value="1"/>
</dbReference>
<evidence type="ECO:0000256" key="2">
    <source>
        <dbReference type="ARBA" id="ARBA00004613"/>
    </source>
</evidence>
<dbReference type="Pfam" id="PF07196">
    <property type="entry name" value="Flagellin_IN"/>
    <property type="match status" value="1"/>
</dbReference>
<dbReference type="EMBL" id="QGGW01000004">
    <property type="protein sequence ID" value="PWK60417.1"/>
    <property type="molecule type" value="Genomic_DNA"/>
</dbReference>
<name>A0A316GJH9_9RHOB</name>
<dbReference type="InterPro" id="IPR001029">
    <property type="entry name" value="Flagellin_N"/>
</dbReference>
<evidence type="ECO:0000313" key="6">
    <source>
        <dbReference type="EMBL" id="PWK60417.1"/>
    </source>
</evidence>
<proteinExistence type="inferred from homology"/>
<dbReference type="RefSeq" id="WP_109667666.1">
    <property type="nucleotide sequence ID" value="NZ_QGGW01000004.1"/>
</dbReference>
<keyword evidence="6" id="KW-0282">Flagellum</keyword>
<evidence type="ECO:0000256" key="4">
    <source>
        <dbReference type="ARBA" id="ARBA00023143"/>
    </source>
</evidence>
<dbReference type="GO" id="GO:0005576">
    <property type="term" value="C:extracellular region"/>
    <property type="evidence" value="ECO:0007669"/>
    <property type="project" value="UniProtKB-SubCell"/>
</dbReference>
<comment type="caution">
    <text evidence="6">The sequence shown here is derived from an EMBL/GenBank/DDBJ whole genome shotgun (WGS) entry which is preliminary data.</text>
</comment>
<feature type="domain" description="Flagellin N-terminal" evidence="5">
    <location>
        <begin position="22"/>
        <end position="139"/>
    </location>
</feature>
<dbReference type="GO" id="GO:0009424">
    <property type="term" value="C:bacterial-type flagellum hook"/>
    <property type="evidence" value="ECO:0007669"/>
    <property type="project" value="InterPro"/>
</dbReference>
<keyword evidence="6" id="KW-0966">Cell projection</keyword>
<keyword evidence="7" id="KW-1185">Reference proteome</keyword>
<dbReference type="AlphaFoldDB" id="A0A316GJH9"/>
<sequence length="411" mass="42789">MTLGTSLFHSLNTAAFGRLDTKIADLQTRISEGRNDPRPSSDLGRAARLSAAEDQRALLARFSTTIDRATERLTLTDTTLAEISTVTQRLGEIALRGASASTPDTERVSLATELSTLRKTLVDLGNARDATGRPLFSGYRAGVDPFVEGPHGVSYQGDGGKHRLRVSESARIATGLNGAEVFMGIPDATGARRDLFGMIDDLARTLGRGGNAMVEATRAKGALTLTPDLTRTAADWGLTIEGPQGTARIEVALVAGALGPAVEAINAQAAATGVTATLDEAGTGLVLSAAGSVGVSRLSVSPARGGIIADAGGVPMLAEGRGADALVAGLRNAAEHIADRRAEVGALGAAAERQGELVTRRQTELAGVMAGLEDLDVVEAVTRLQELMLTRQVSQQSYVKIGQSTLFDWLR</sequence>
<keyword evidence="6" id="KW-0969">Cilium</keyword>
<dbReference type="Proteomes" id="UP000245708">
    <property type="component" value="Unassembled WGS sequence"/>
</dbReference>
<gene>
    <name evidence="6" type="ORF">C7455_10453</name>
</gene>
<dbReference type="OrthoDB" id="7835373at2"/>
<evidence type="ECO:0000313" key="7">
    <source>
        <dbReference type="Proteomes" id="UP000245708"/>
    </source>
</evidence>
<dbReference type="InterPro" id="IPR013384">
    <property type="entry name" value="Flagell_FlgL"/>
</dbReference>
<dbReference type="PANTHER" id="PTHR42792">
    <property type="entry name" value="FLAGELLIN"/>
    <property type="match status" value="1"/>
</dbReference>
<dbReference type="InterPro" id="IPR010810">
    <property type="entry name" value="Flagellin_hook_IN_motif"/>
</dbReference>